<evidence type="ECO:0000313" key="2">
    <source>
        <dbReference type="EMBL" id="POR50892.1"/>
    </source>
</evidence>
<evidence type="ECO:0000256" key="1">
    <source>
        <dbReference type="SAM" id="MobiDB-lite"/>
    </source>
</evidence>
<feature type="region of interest" description="Disordered" evidence="1">
    <location>
        <begin position="1"/>
        <end position="20"/>
    </location>
</feature>
<comment type="caution">
    <text evidence="2">The sequence shown here is derived from an EMBL/GenBank/DDBJ whole genome shotgun (WGS) entry which is preliminary data.</text>
</comment>
<reference evidence="2 3" key="1">
    <citation type="submission" date="2018-01" db="EMBL/GenBank/DDBJ databases">
        <title>Genomic Encyclopedia of Type Strains, Phase III (KMG-III): the genomes of soil and plant-associated and newly described type strains.</title>
        <authorList>
            <person name="Whitman W."/>
        </authorList>
    </citation>
    <scope>NUCLEOTIDE SEQUENCE [LARGE SCALE GENOMIC DNA]</scope>
    <source>
        <strain evidence="2 3">1131</strain>
    </source>
</reference>
<feature type="region of interest" description="Disordered" evidence="1">
    <location>
        <begin position="44"/>
        <end position="78"/>
    </location>
</feature>
<keyword evidence="3" id="KW-1185">Reference proteome</keyword>
<dbReference type="RefSeq" id="WP_103718996.1">
    <property type="nucleotide sequence ID" value="NZ_PQFZ01000008.1"/>
</dbReference>
<evidence type="ECO:0000313" key="3">
    <source>
        <dbReference type="Proteomes" id="UP000236919"/>
    </source>
</evidence>
<dbReference type="AlphaFoldDB" id="A0A2S4M836"/>
<protein>
    <submittedName>
        <fullName evidence="2">Uncharacterized protein</fullName>
    </submittedName>
</protein>
<proteinExistence type="predicted"/>
<feature type="compositionally biased region" description="Basic and acidic residues" evidence="1">
    <location>
        <begin position="1"/>
        <end position="13"/>
    </location>
</feature>
<dbReference type="Proteomes" id="UP000236919">
    <property type="component" value="Unassembled WGS sequence"/>
</dbReference>
<sequence length="78" mass="8556">MFGIRSEVRDRRAAKAGARGTTLGIKVAAERWQGQGEVALRILTEAEGEGEGEGEETRERDVVEESPRKDSAVDTDRL</sequence>
<dbReference type="EMBL" id="PQFZ01000008">
    <property type="protein sequence ID" value="POR50892.1"/>
    <property type="molecule type" value="Genomic_DNA"/>
</dbReference>
<organism evidence="2 3">
    <name type="scientific">Bosea psychrotolerans</name>
    <dbReference type="NCBI Taxonomy" id="1871628"/>
    <lineage>
        <taxon>Bacteria</taxon>
        <taxon>Pseudomonadati</taxon>
        <taxon>Pseudomonadota</taxon>
        <taxon>Alphaproteobacteria</taxon>
        <taxon>Hyphomicrobiales</taxon>
        <taxon>Boseaceae</taxon>
        <taxon>Bosea</taxon>
    </lineage>
</organism>
<gene>
    <name evidence="2" type="ORF">CYD53_108140</name>
</gene>
<name>A0A2S4M836_9HYPH</name>
<accession>A0A2S4M836</accession>
<feature type="compositionally biased region" description="Basic and acidic residues" evidence="1">
    <location>
        <begin position="55"/>
        <end position="78"/>
    </location>
</feature>